<dbReference type="PANTHER" id="PTHR39535:SF2">
    <property type="entry name" value="HTTM DOMAIN-CONTAINING PROTEIN"/>
    <property type="match status" value="1"/>
</dbReference>
<dbReference type="KEGG" id="gcr:GcLGCM259_2371"/>
<accession>A0A5B7WVP8</accession>
<sequence>MKLARIWSAFWKEGPVHLLDASRGVVAIIDDWLFDGKHATYGIAVARMIFAASALGLLMTNFSTRHYTYGSGAAWSGQLEEPNGSFAGNPFFGLFFNIASNDAAVTAYFLMLIVLAAALLVGYRARIVLPVFLALWIGLIETPYFGGDQGDNALRIALFLMLFTDHSAKWSFDERRRERNTNYQGSLLAKMWRGTRFVPENLTNLWHNLALVVLACQVFMIYVSGALFKAGGKPWQNGTAIYGPLHTMRFGPWPELSELVTTFGWVVAVGSIGSVILQVCFPGALLFRWTRIPVLFAMISFHAGIAILMGLPWFSLAMVGIDAIFIRDVTWARLTNWFKRSARETEYVQTASNVEETSPIESHEEYRVTVGA</sequence>
<feature type="transmembrane region" description="Helical" evidence="5">
    <location>
        <begin position="205"/>
        <end position="228"/>
    </location>
</feature>
<feature type="transmembrane region" description="Helical" evidence="5">
    <location>
        <begin position="263"/>
        <end position="287"/>
    </location>
</feature>
<keyword evidence="7" id="KW-0418">Kinase</keyword>
<keyword evidence="8" id="KW-1185">Reference proteome</keyword>
<dbReference type="Proteomes" id="UP000307000">
    <property type="component" value="Chromosome"/>
</dbReference>
<reference evidence="7 8" key="1">
    <citation type="submission" date="2018-12" db="EMBL/GenBank/DDBJ databases">
        <title>Complete Genome Sequence of Glutamicibacter creatinolyticus strain LGCM259,isolated from an abscess of a 12-year-old mare in Italy.</title>
        <authorList>
            <person name="Santos R.G."/>
            <person name="Silva A.L."/>
            <person name="Seyffert N."/>
            <person name="Castro T.L.P."/>
            <person name="Attili A.R."/>
            <person name="Rifici C."/>
            <person name="Mazzullo G."/>
            <person name="Brenig B."/>
            <person name="Venanzi F."/>
            <person name="Azevedo V."/>
        </authorList>
    </citation>
    <scope>NUCLEOTIDE SEQUENCE [LARGE SCALE GENOMIC DNA]</scope>
    <source>
        <strain evidence="7 8">LGCM 259</strain>
    </source>
</reference>
<keyword evidence="7" id="KW-0808">Transferase</keyword>
<evidence type="ECO:0000256" key="5">
    <source>
        <dbReference type="SAM" id="Phobius"/>
    </source>
</evidence>
<comment type="subcellular location">
    <subcellularLocation>
        <location evidence="1">Endomembrane system</location>
        <topology evidence="1">Multi-pass membrane protein</topology>
    </subcellularLocation>
</comment>
<dbReference type="GO" id="GO:0016301">
    <property type="term" value="F:kinase activity"/>
    <property type="evidence" value="ECO:0007669"/>
    <property type="project" value="UniProtKB-KW"/>
</dbReference>
<evidence type="ECO:0000256" key="2">
    <source>
        <dbReference type="ARBA" id="ARBA00022692"/>
    </source>
</evidence>
<dbReference type="RefSeq" id="WP_138926750.1">
    <property type="nucleotide sequence ID" value="NZ_CP034412.1"/>
</dbReference>
<dbReference type="SMART" id="SM00752">
    <property type="entry name" value="HTTM"/>
    <property type="match status" value="1"/>
</dbReference>
<keyword evidence="3 5" id="KW-1133">Transmembrane helix</keyword>
<feature type="transmembrane region" description="Helical" evidence="5">
    <location>
        <begin position="103"/>
        <end position="121"/>
    </location>
</feature>
<protein>
    <submittedName>
        <fullName evidence="7">Sensor histidine kinase</fullName>
    </submittedName>
</protein>
<organism evidence="7 8">
    <name type="scientific">Glutamicibacter creatinolyticus</name>
    <dbReference type="NCBI Taxonomy" id="162496"/>
    <lineage>
        <taxon>Bacteria</taxon>
        <taxon>Bacillati</taxon>
        <taxon>Actinomycetota</taxon>
        <taxon>Actinomycetes</taxon>
        <taxon>Micrococcales</taxon>
        <taxon>Micrococcaceae</taxon>
        <taxon>Glutamicibacter</taxon>
    </lineage>
</organism>
<proteinExistence type="predicted"/>
<dbReference type="EMBL" id="CP034412">
    <property type="protein sequence ID" value="QCY48078.1"/>
    <property type="molecule type" value="Genomic_DNA"/>
</dbReference>
<name>A0A5B7WVP8_9MICC</name>
<dbReference type="InterPro" id="IPR052964">
    <property type="entry name" value="Sporulation_signal_mat"/>
</dbReference>
<evidence type="ECO:0000256" key="1">
    <source>
        <dbReference type="ARBA" id="ARBA00004127"/>
    </source>
</evidence>
<evidence type="ECO:0000259" key="6">
    <source>
        <dbReference type="SMART" id="SM00752"/>
    </source>
</evidence>
<dbReference type="GO" id="GO:0012505">
    <property type="term" value="C:endomembrane system"/>
    <property type="evidence" value="ECO:0007669"/>
    <property type="project" value="UniProtKB-SubCell"/>
</dbReference>
<feature type="transmembrane region" description="Helical" evidence="5">
    <location>
        <begin position="294"/>
        <end position="314"/>
    </location>
</feature>
<evidence type="ECO:0000313" key="8">
    <source>
        <dbReference type="Proteomes" id="UP000307000"/>
    </source>
</evidence>
<dbReference type="PANTHER" id="PTHR39535">
    <property type="entry name" value="SPORULATION-DELAYING PROTEIN SDPB"/>
    <property type="match status" value="1"/>
</dbReference>
<feature type="transmembrane region" description="Helical" evidence="5">
    <location>
        <begin position="39"/>
        <end position="59"/>
    </location>
</feature>
<dbReference type="AlphaFoldDB" id="A0A5B7WVP8"/>
<dbReference type="InterPro" id="IPR011020">
    <property type="entry name" value="HTTM-like"/>
</dbReference>
<keyword evidence="2 5" id="KW-0812">Transmembrane</keyword>
<keyword evidence="4 5" id="KW-0472">Membrane</keyword>
<evidence type="ECO:0000256" key="4">
    <source>
        <dbReference type="ARBA" id="ARBA00023136"/>
    </source>
</evidence>
<gene>
    <name evidence="7" type="ORF">GcLGCM259_2371</name>
</gene>
<feature type="domain" description="HTTM-like" evidence="6">
    <location>
        <begin position="40"/>
        <end position="330"/>
    </location>
</feature>
<evidence type="ECO:0000313" key="7">
    <source>
        <dbReference type="EMBL" id="QCY48078.1"/>
    </source>
</evidence>
<evidence type="ECO:0000256" key="3">
    <source>
        <dbReference type="ARBA" id="ARBA00022989"/>
    </source>
</evidence>